<name>A0A3L6STC1_PANMI</name>
<reference evidence="3" key="1">
    <citation type="journal article" date="2019" name="Nat. Commun.">
        <title>The genome of broomcorn millet.</title>
        <authorList>
            <person name="Zou C."/>
            <person name="Miki D."/>
            <person name="Li D."/>
            <person name="Tang Q."/>
            <person name="Xiao L."/>
            <person name="Rajput S."/>
            <person name="Deng P."/>
            <person name="Jia W."/>
            <person name="Huang R."/>
            <person name="Zhang M."/>
            <person name="Sun Y."/>
            <person name="Hu J."/>
            <person name="Fu X."/>
            <person name="Schnable P.S."/>
            <person name="Li F."/>
            <person name="Zhang H."/>
            <person name="Feng B."/>
            <person name="Zhu X."/>
            <person name="Liu R."/>
            <person name="Schnable J.C."/>
            <person name="Zhu J.-K."/>
            <person name="Zhang H."/>
        </authorList>
    </citation>
    <scope>NUCLEOTIDE SEQUENCE [LARGE SCALE GENOMIC DNA]</scope>
</reference>
<accession>A0A3L6STC1</accession>
<evidence type="ECO:0000256" key="1">
    <source>
        <dbReference type="SAM" id="MobiDB-lite"/>
    </source>
</evidence>
<evidence type="ECO:0000313" key="3">
    <source>
        <dbReference type="Proteomes" id="UP000275267"/>
    </source>
</evidence>
<evidence type="ECO:0000313" key="2">
    <source>
        <dbReference type="EMBL" id="RLN27603.1"/>
    </source>
</evidence>
<feature type="compositionally biased region" description="Acidic residues" evidence="1">
    <location>
        <begin position="73"/>
        <end position="87"/>
    </location>
</feature>
<keyword evidence="3" id="KW-1185">Reference proteome</keyword>
<dbReference type="OrthoDB" id="681950at2759"/>
<dbReference type="EMBL" id="PQIB02000003">
    <property type="protein sequence ID" value="RLN27603.1"/>
    <property type="molecule type" value="Genomic_DNA"/>
</dbReference>
<organism evidence="2 3">
    <name type="scientific">Panicum miliaceum</name>
    <name type="common">Proso millet</name>
    <name type="synonym">Broomcorn millet</name>
    <dbReference type="NCBI Taxonomy" id="4540"/>
    <lineage>
        <taxon>Eukaryota</taxon>
        <taxon>Viridiplantae</taxon>
        <taxon>Streptophyta</taxon>
        <taxon>Embryophyta</taxon>
        <taxon>Tracheophyta</taxon>
        <taxon>Spermatophyta</taxon>
        <taxon>Magnoliopsida</taxon>
        <taxon>Liliopsida</taxon>
        <taxon>Poales</taxon>
        <taxon>Poaceae</taxon>
        <taxon>PACMAD clade</taxon>
        <taxon>Panicoideae</taxon>
        <taxon>Panicodae</taxon>
        <taxon>Paniceae</taxon>
        <taxon>Panicinae</taxon>
        <taxon>Panicum</taxon>
        <taxon>Panicum sect. Panicum</taxon>
    </lineage>
</organism>
<gene>
    <name evidence="2" type="ORF">C2845_PM05G14320</name>
</gene>
<protein>
    <submittedName>
        <fullName evidence="2">Uncharacterized protein</fullName>
    </submittedName>
</protein>
<feature type="compositionally biased region" description="Low complexity" evidence="1">
    <location>
        <begin position="126"/>
        <end position="140"/>
    </location>
</feature>
<feature type="region of interest" description="Disordered" evidence="1">
    <location>
        <begin position="73"/>
        <end position="143"/>
    </location>
</feature>
<proteinExistence type="predicted"/>
<sequence length="182" mass="19382">MAGADGGQRPPWDLSRRAASFLRMARLALAGAAPAQLLAEEEVVGAGGHTCDPYYKSISTEDEDLEPDELWLEEDESEELLVGDEDNGSTARGGLSSEISTDTRGGGGGPLNKRSQFTKHHRPATAGAALRPENNAAAAEWSSEPLVRRRAVKQANDAEMVRHPFGCDPRGSESLSLLLVSS</sequence>
<dbReference type="Proteomes" id="UP000275267">
    <property type="component" value="Unassembled WGS sequence"/>
</dbReference>
<comment type="caution">
    <text evidence="2">The sequence shown here is derived from an EMBL/GenBank/DDBJ whole genome shotgun (WGS) entry which is preliminary data.</text>
</comment>
<dbReference type="AlphaFoldDB" id="A0A3L6STC1"/>